<dbReference type="InterPro" id="IPR001451">
    <property type="entry name" value="Hexapep"/>
</dbReference>
<feature type="non-terminal residue" evidence="1">
    <location>
        <position position="161"/>
    </location>
</feature>
<dbReference type="CDD" id="cd04647">
    <property type="entry name" value="LbH_MAT_like"/>
    <property type="match status" value="1"/>
</dbReference>
<feature type="non-terminal residue" evidence="1">
    <location>
        <position position="1"/>
    </location>
</feature>
<comment type="caution">
    <text evidence="1">The sequence shown here is derived from an EMBL/GenBank/DDBJ whole genome shotgun (WGS) entry which is preliminary data.</text>
</comment>
<dbReference type="Proteomes" id="UP000230790">
    <property type="component" value="Unassembled WGS sequence"/>
</dbReference>
<sequence>FYGLPIVQKHRRSVMRFGEGFSLRSSARSNPLGPNHPVILTTLRAGAVLEIGRNFGMSGGSICAATRVTIGDNVAVGANCVITDTDFHPLHPLERLRDPQNGPSAPVVIGDNVFIGMNSIVLKGVTIGANSVIGAGSALHGCILGQGVQVGDGCCLTDCIV</sequence>
<reference evidence="1 2" key="1">
    <citation type="submission" date="2017-11" db="EMBL/GenBank/DDBJ databases">
        <title>Evolution of Phototrophy in the Chloroflexi Phylum Driven by Horizontal Gene Transfer.</title>
        <authorList>
            <person name="Ward L.M."/>
            <person name="Hemp J."/>
            <person name="Shih P.M."/>
            <person name="Mcglynn S.E."/>
            <person name="Fischer W."/>
        </authorList>
    </citation>
    <scope>NUCLEOTIDE SEQUENCE [LARGE SCALE GENOMIC DNA]</scope>
    <source>
        <strain evidence="1">JP3_7</strain>
    </source>
</reference>
<dbReference type="EMBL" id="PGTN01000736">
    <property type="protein sequence ID" value="PJF45805.1"/>
    <property type="molecule type" value="Genomic_DNA"/>
</dbReference>
<protein>
    <recommendedName>
        <fullName evidence="3">Acyltransferase</fullName>
    </recommendedName>
</protein>
<dbReference type="InterPro" id="IPR051159">
    <property type="entry name" value="Hexapeptide_acetyltransf"/>
</dbReference>
<dbReference type="Gene3D" id="2.160.10.10">
    <property type="entry name" value="Hexapeptide repeat proteins"/>
    <property type="match status" value="1"/>
</dbReference>
<dbReference type="InterPro" id="IPR011004">
    <property type="entry name" value="Trimer_LpxA-like_sf"/>
</dbReference>
<accession>A0A2M8Q7P1</accession>
<name>A0A2M8Q7P1_9CHLR</name>
<evidence type="ECO:0008006" key="3">
    <source>
        <dbReference type="Google" id="ProtNLM"/>
    </source>
</evidence>
<gene>
    <name evidence="1" type="ORF">CUN48_17025</name>
</gene>
<dbReference type="Pfam" id="PF14602">
    <property type="entry name" value="Hexapep_2"/>
    <property type="match status" value="2"/>
</dbReference>
<dbReference type="PANTHER" id="PTHR23416">
    <property type="entry name" value="SIALIC ACID SYNTHASE-RELATED"/>
    <property type="match status" value="1"/>
</dbReference>
<dbReference type="SUPFAM" id="SSF51161">
    <property type="entry name" value="Trimeric LpxA-like enzymes"/>
    <property type="match status" value="1"/>
</dbReference>
<evidence type="ECO:0000313" key="1">
    <source>
        <dbReference type="EMBL" id="PJF45805.1"/>
    </source>
</evidence>
<evidence type="ECO:0000313" key="2">
    <source>
        <dbReference type="Proteomes" id="UP000230790"/>
    </source>
</evidence>
<dbReference type="AlphaFoldDB" id="A0A2M8Q7P1"/>
<organism evidence="1 2">
    <name type="scientific">Candidatus Thermofonsia Clade 3 bacterium</name>
    <dbReference type="NCBI Taxonomy" id="2364212"/>
    <lineage>
        <taxon>Bacteria</taxon>
        <taxon>Bacillati</taxon>
        <taxon>Chloroflexota</taxon>
        <taxon>Candidatus Thermofontia</taxon>
        <taxon>Candidatus Thermofonsia Clade 3</taxon>
    </lineage>
</organism>
<proteinExistence type="predicted"/>